<feature type="region of interest" description="Disordered" evidence="6">
    <location>
        <begin position="14"/>
        <end position="35"/>
    </location>
</feature>
<comment type="similarity">
    <text evidence="1">Belongs to the carotenoid oxygenase family.</text>
</comment>
<protein>
    <submittedName>
        <fullName evidence="8">Uncharacterized protein</fullName>
    </submittedName>
</protein>
<evidence type="ECO:0000256" key="3">
    <source>
        <dbReference type="ARBA" id="ARBA00022964"/>
    </source>
</evidence>
<evidence type="ECO:0000313" key="8">
    <source>
        <dbReference type="EMBL" id="THG16544.1"/>
    </source>
</evidence>
<proteinExistence type="inferred from homology"/>
<organism evidence="8 9">
    <name type="scientific">Camellia sinensis var. sinensis</name>
    <name type="common">China tea</name>
    <dbReference type="NCBI Taxonomy" id="542762"/>
    <lineage>
        <taxon>Eukaryota</taxon>
        <taxon>Viridiplantae</taxon>
        <taxon>Streptophyta</taxon>
        <taxon>Embryophyta</taxon>
        <taxon>Tracheophyta</taxon>
        <taxon>Spermatophyta</taxon>
        <taxon>Magnoliopsida</taxon>
        <taxon>eudicotyledons</taxon>
        <taxon>Gunneridae</taxon>
        <taxon>Pentapetalae</taxon>
        <taxon>asterids</taxon>
        <taxon>Ericales</taxon>
        <taxon>Theaceae</taxon>
        <taxon>Camellia</taxon>
    </lineage>
</organism>
<dbReference type="GO" id="GO:0016702">
    <property type="term" value="F:oxidoreductase activity, acting on single donors with incorporation of molecular oxygen, incorporation of two atoms of oxygen"/>
    <property type="evidence" value="ECO:0007669"/>
    <property type="project" value="InterPro"/>
</dbReference>
<dbReference type="SUPFAM" id="SSF101447">
    <property type="entry name" value="Formin homology 2 domain (FH2 domain)"/>
    <property type="match status" value="1"/>
</dbReference>
<evidence type="ECO:0000256" key="5">
    <source>
        <dbReference type="PIRSR" id="PIRSR604294-1"/>
    </source>
</evidence>
<evidence type="ECO:0000256" key="7">
    <source>
        <dbReference type="SAM" id="Phobius"/>
    </source>
</evidence>
<evidence type="ECO:0000256" key="6">
    <source>
        <dbReference type="SAM" id="MobiDB-lite"/>
    </source>
</evidence>
<dbReference type="InterPro" id="IPR004294">
    <property type="entry name" value="Carotenoid_Oase"/>
</dbReference>
<evidence type="ECO:0000256" key="4">
    <source>
        <dbReference type="ARBA" id="ARBA00023004"/>
    </source>
</evidence>
<dbReference type="GO" id="GO:0046872">
    <property type="term" value="F:metal ion binding"/>
    <property type="evidence" value="ECO:0007669"/>
    <property type="project" value="UniProtKB-KW"/>
</dbReference>
<gene>
    <name evidence="8" type="ORF">TEA_002354</name>
</gene>
<evidence type="ECO:0000256" key="1">
    <source>
        <dbReference type="ARBA" id="ARBA00006787"/>
    </source>
</evidence>
<keyword evidence="2 5" id="KW-0479">Metal-binding</keyword>
<dbReference type="AlphaFoldDB" id="A0A4S4EKB9"/>
<keyword evidence="7" id="KW-1133">Transmembrane helix</keyword>
<dbReference type="STRING" id="542762.A0A4S4EKB9"/>
<feature type="compositionally biased region" description="Pro residues" evidence="6">
    <location>
        <begin position="17"/>
        <end position="31"/>
    </location>
</feature>
<accession>A0A4S4EKB9</accession>
<keyword evidence="7" id="KW-0812">Transmembrane</keyword>
<keyword evidence="7" id="KW-0472">Membrane</keyword>
<feature type="binding site" evidence="5">
    <location>
        <position position="334"/>
    </location>
    <ligand>
        <name>Fe cation</name>
        <dbReference type="ChEBI" id="CHEBI:24875"/>
        <note>catalytic</note>
    </ligand>
</feature>
<dbReference type="Proteomes" id="UP000306102">
    <property type="component" value="Unassembled WGS sequence"/>
</dbReference>
<keyword evidence="3" id="KW-0223">Dioxygenase</keyword>
<keyword evidence="3" id="KW-0560">Oxidoreductase</keyword>
<dbReference type="EMBL" id="SDRB02004013">
    <property type="protein sequence ID" value="THG16544.1"/>
    <property type="molecule type" value="Genomic_DNA"/>
</dbReference>
<reference evidence="8 9" key="1">
    <citation type="journal article" date="2018" name="Proc. Natl. Acad. Sci. U.S.A.">
        <title>Draft genome sequence of Camellia sinensis var. sinensis provides insights into the evolution of the tea genome and tea quality.</title>
        <authorList>
            <person name="Wei C."/>
            <person name="Yang H."/>
            <person name="Wang S."/>
            <person name="Zhao J."/>
            <person name="Liu C."/>
            <person name="Gao L."/>
            <person name="Xia E."/>
            <person name="Lu Y."/>
            <person name="Tai Y."/>
            <person name="She G."/>
            <person name="Sun J."/>
            <person name="Cao H."/>
            <person name="Tong W."/>
            <person name="Gao Q."/>
            <person name="Li Y."/>
            <person name="Deng W."/>
            <person name="Jiang X."/>
            <person name="Wang W."/>
            <person name="Chen Q."/>
            <person name="Zhang S."/>
            <person name="Li H."/>
            <person name="Wu J."/>
            <person name="Wang P."/>
            <person name="Li P."/>
            <person name="Shi C."/>
            <person name="Zheng F."/>
            <person name="Jian J."/>
            <person name="Huang B."/>
            <person name="Shan D."/>
            <person name="Shi M."/>
            <person name="Fang C."/>
            <person name="Yue Y."/>
            <person name="Li F."/>
            <person name="Li D."/>
            <person name="Wei S."/>
            <person name="Han B."/>
            <person name="Jiang C."/>
            <person name="Yin Y."/>
            <person name="Xia T."/>
            <person name="Zhang Z."/>
            <person name="Bennetzen J.L."/>
            <person name="Zhao S."/>
            <person name="Wan X."/>
        </authorList>
    </citation>
    <scope>NUCLEOTIDE SEQUENCE [LARGE SCALE GENOMIC DNA]</scope>
    <source>
        <strain evidence="9">cv. Shuchazao</strain>
        <tissue evidence="8">Leaf</tissue>
    </source>
</reference>
<dbReference type="Pfam" id="PF03055">
    <property type="entry name" value="RPE65"/>
    <property type="match status" value="1"/>
</dbReference>
<comment type="caution">
    <text evidence="8">The sequence shown here is derived from an EMBL/GenBank/DDBJ whole genome shotgun (WGS) entry which is preliminary data.</text>
</comment>
<comment type="cofactor">
    <cofactor evidence="5">
        <name>Fe(2+)</name>
        <dbReference type="ChEBI" id="CHEBI:29033"/>
    </cofactor>
    <text evidence="5">Binds 1 Fe(2+) ion per subunit.</text>
</comment>
<keyword evidence="9" id="KW-1185">Reference proteome</keyword>
<keyword evidence="4 5" id="KW-0408">Iron</keyword>
<name>A0A4S4EKB9_CAMSN</name>
<feature type="transmembrane region" description="Helical" evidence="7">
    <location>
        <begin position="152"/>
        <end position="176"/>
    </location>
</feature>
<feature type="transmembrane region" description="Helical" evidence="7">
    <location>
        <begin position="272"/>
        <end position="297"/>
    </location>
</feature>
<evidence type="ECO:0000313" key="9">
    <source>
        <dbReference type="Proteomes" id="UP000306102"/>
    </source>
</evidence>
<sequence>MATITITIAITTATATPLPPAPPPPPPPPPSFHYDHHQTLKNANVGYSIVYSLAYGWVGITNSLFKCVLSQNCQRGRSMKHGYFEKHVPILDENPAQFVLKQRYMNSKGQDMLAASQSLTDKSCYIIKFLEQPNLCSSGLSQLQSLKIARSLVFSLVLFRFVCGLCSLLSFSLAVVDTIMNKGFLFNTKMVMRRLSKEGKDAHNPDVQLDAPHPSVIESLSQHRIQAPRYRYVGLDKMAAVVEFPQPYGHGQGKRKRQPWIEDSISNPKVSLLWLAVMCVLMIDGLYLVCFVFLVAVGSFDMLKSAVNVIDAKSMSADPVAVVELPHRVPYGFHALFVTEDFNDEIEYNTYVTTFARSAQARKISF</sequence>
<evidence type="ECO:0000256" key="2">
    <source>
        <dbReference type="ARBA" id="ARBA00022723"/>
    </source>
</evidence>